<proteinExistence type="predicted"/>
<organism evidence="2 4">
    <name type="scientific">Streptomyces aquilus</name>
    <dbReference type="NCBI Taxonomy" id="2548456"/>
    <lineage>
        <taxon>Bacteria</taxon>
        <taxon>Bacillati</taxon>
        <taxon>Actinomycetota</taxon>
        <taxon>Actinomycetes</taxon>
        <taxon>Kitasatosporales</taxon>
        <taxon>Streptomycetaceae</taxon>
        <taxon>Streptomyces</taxon>
    </lineage>
</organism>
<feature type="transmembrane region" description="Helical" evidence="1">
    <location>
        <begin position="12"/>
        <end position="36"/>
    </location>
</feature>
<evidence type="ECO:0000313" key="4">
    <source>
        <dbReference type="Proteomes" id="UP000280197"/>
    </source>
</evidence>
<keyword evidence="1" id="KW-1133">Transmembrane helix</keyword>
<dbReference type="EMBL" id="CP034463">
    <property type="protein sequence ID" value="AZP14766.1"/>
    <property type="molecule type" value="Genomic_DNA"/>
</dbReference>
<dbReference type="Proteomes" id="UP000280197">
    <property type="component" value="Chromosome"/>
</dbReference>
<dbReference type="KEGG" id="saqu:EJC51_47115"/>
<keyword evidence="1" id="KW-0472">Membrane</keyword>
<keyword evidence="1" id="KW-0812">Transmembrane</keyword>
<protein>
    <submittedName>
        <fullName evidence="2">Uncharacterized protein</fullName>
    </submittedName>
</protein>
<evidence type="ECO:0000313" key="2">
    <source>
        <dbReference type="EMBL" id="AZP14766.1"/>
    </source>
</evidence>
<evidence type="ECO:0000256" key="1">
    <source>
        <dbReference type="SAM" id="Phobius"/>
    </source>
</evidence>
<dbReference type="KEGG" id="saqu:EJC51_00430"/>
<dbReference type="AlphaFoldDB" id="A0A3Q9BUM2"/>
<name>A0A3Q9BUM2_9ACTN</name>
<sequence length="82" mass="8450">MFPTQLLHTSTLIVLAALVPVIAAIVVFGVIAVMVVRRLNGADLVSTLEVTGRTLVALLPSRKAQGVLTGAPSGSASEGEQR</sequence>
<dbReference type="EMBL" id="CP034463">
    <property type="protein sequence ID" value="AZP22938.1"/>
    <property type="molecule type" value="Genomic_DNA"/>
</dbReference>
<keyword evidence="4" id="KW-1185">Reference proteome</keyword>
<gene>
    <name evidence="2" type="ORF">EJC51_00430</name>
    <name evidence="3" type="ORF">EJC51_47115</name>
</gene>
<evidence type="ECO:0000313" key="3">
    <source>
        <dbReference type="EMBL" id="AZP22938.1"/>
    </source>
</evidence>
<dbReference type="RefSeq" id="WP_126269153.1">
    <property type="nucleotide sequence ID" value="NZ_CP034463.1"/>
</dbReference>
<accession>A0A3Q9BUM2</accession>
<reference evidence="2 4" key="1">
    <citation type="submission" date="2018-12" db="EMBL/GenBank/DDBJ databases">
        <authorList>
            <person name="Li K."/>
        </authorList>
    </citation>
    <scope>NUCLEOTIDE SEQUENCE [LARGE SCALE GENOMIC DNA]</scope>
    <source>
        <strain evidence="4">CR22</strain>
        <strain evidence="2">GGCR-6</strain>
    </source>
</reference>